<name>A0AB73PJR7_ENTFC</name>
<proteinExistence type="predicted"/>
<evidence type="ECO:0000313" key="1">
    <source>
        <dbReference type="EMBL" id="OTN94437.1"/>
    </source>
</evidence>
<sequence length="43" mass="5059">MLQLITVWCDYIIKCIFCQTLTRSSSQLCEEVFDSLVLEEEEV</sequence>
<dbReference type="Proteomes" id="UP000194737">
    <property type="component" value="Unassembled WGS sequence"/>
</dbReference>
<comment type="caution">
    <text evidence="1">The sequence shown here is derived from an EMBL/GenBank/DDBJ whole genome shotgun (WGS) entry which is preliminary data.</text>
</comment>
<evidence type="ECO:0000313" key="2">
    <source>
        <dbReference type="Proteomes" id="UP000194737"/>
    </source>
</evidence>
<gene>
    <name evidence="1" type="ORF">A5804_002747</name>
</gene>
<reference evidence="1 2" key="1">
    <citation type="submission" date="2017-05" db="EMBL/GenBank/DDBJ databases">
        <title>The Genome Sequence of Enterococcus faecium 6F2_DIV0138.</title>
        <authorList>
            <consortium name="The Broad Institute Genomics Platform"/>
            <consortium name="The Broad Institute Genomic Center for Infectious Diseases"/>
            <person name="Earl A."/>
            <person name="Manson A."/>
            <person name="Schwartman J."/>
            <person name="Gilmore M."/>
            <person name="Abouelleil A."/>
            <person name="Cao P."/>
            <person name="Chapman S."/>
            <person name="Cusick C."/>
            <person name="Shea T."/>
            <person name="Young S."/>
            <person name="Neafsey D."/>
            <person name="Nusbaum C."/>
            <person name="Birren B."/>
        </authorList>
    </citation>
    <scope>NUCLEOTIDE SEQUENCE [LARGE SCALE GENOMIC DNA]</scope>
    <source>
        <strain evidence="1 2">6F2_DIV0138</strain>
    </source>
</reference>
<dbReference type="AlphaFoldDB" id="A0AB73PJR7"/>
<protein>
    <submittedName>
        <fullName evidence="1">Uncharacterized protein</fullName>
    </submittedName>
</protein>
<accession>A0AB73PJR7</accession>
<dbReference type="EMBL" id="NGLB01000003">
    <property type="protein sequence ID" value="OTN94437.1"/>
    <property type="molecule type" value="Genomic_DNA"/>
</dbReference>
<organism evidence="1 2">
    <name type="scientific">Enterococcus faecium</name>
    <name type="common">Streptococcus faecium</name>
    <dbReference type="NCBI Taxonomy" id="1352"/>
    <lineage>
        <taxon>Bacteria</taxon>
        <taxon>Bacillati</taxon>
        <taxon>Bacillota</taxon>
        <taxon>Bacilli</taxon>
        <taxon>Lactobacillales</taxon>
        <taxon>Enterococcaceae</taxon>
        <taxon>Enterococcus</taxon>
    </lineage>
</organism>